<accession>A0A2S0Q5B9</accession>
<dbReference type="Pfam" id="PF01339">
    <property type="entry name" value="CheB_methylest"/>
    <property type="match status" value="1"/>
</dbReference>
<feature type="active site" evidence="4">
    <location>
        <position position="148"/>
    </location>
</feature>
<evidence type="ECO:0000259" key="5">
    <source>
        <dbReference type="PROSITE" id="PS50122"/>
    </source>
</evidence>
<evidence type="ECO:0000256" key="4">
    <source>
        <dbReference type="PROSITE-ProRule" id="PRU00050"/>
    </source>
</evidence>
<dbReference type="CDD" id="cd16433">
    <property type="entry name" value="CheB"/>
    <property type="match status" value="1"/>
</dbReference>
<gene>
    <name evidence="6" type="primary">cheB</name>
    <name evidence="6" type="ORF">BMF81_04356</name>
</gene>
<comment type="catalytic activity">
    <reaction evidence="3">
        <text>[protein]-L-glutamate 5-O-methyl ester + H2O = L-glutamyl-[protein] + methanol + H(+)</text>
        <dbReference type="Rhea" id="RHEA:23236"/>
        <dbReference type="Rhea" id="RHEA-COMP:10208"/>
        <dbReference type="Rhea" id="RHEA-COMP:10311"/>
        <dbReference type="ChEBI" id="CHEBI:15377"/>
        <dbReference type="ChEBI" id="CHEBI:15378"/>
        <dbReference type="ChEBI" id="CHEBI:17790"/>
        <dbReference type="ChEBI" id="CHEBI:29973"/>
        <dbReference type="ChEBI" id="CHEBI:82795"/>
        <dbReference type="EC" id="3.1.1.61"/>
    </reaction>
</comment>
<dbReference type="KEGG" id="nsp:BMF81_04356"/>
<dbReference type="Proteomes" id="UP000244056">
    <property type="component" value="Chromosome"/>
</dbReference>
<dbReference type="PANTHER" id="PTHR42872:SF3">
    <property type="entry name" value="PROTEIN-GLUTAMATE METHYLESTERASE_PROTEIN-GLUTAMINE GLUTAMINASE 1"/>
    <property type="match status" value="1"/>
</dbReference>
<dbReference type="GO" id="GO:0006935">
    <property type="term" value="P:chemotaxis"/>
    <property type="evidence" value="ECO:0007669"/>
    <property type="project" value="UniProtKB-UniRule"/>
</dbReference>
<evidence type="ECO:0000313" key="7">
    <source>
        <dbReference type="Proteomes" id="UP000244056"/>
    </source>
</evidence>
<protein>
    <recommendedName>
        <fullName evidence="2">protein-glutamate methylesterase</fullName>
        <ecNumber evidence="2">3.1.1.61</ecNumber>
    </recommendedName>
</protein>
<organism evidence="6 7">
    <name type="scientific">Nodularia spumigena UHCC 0039</name>
    <dbReference type="NCBI Taxonomy" id="1914872"/>
    <lineage>
        <taxon>Bacteria</taxon>
        <taxon>Bacillati</taxon>
        <taxon>Cyanobacteriota</taxon>
        <taxon>Cyanophyceae</taxon>
        <taxon>Nostocales</taxon>
        <taxon>Nodulariaceae</taxon>
        <taxon>Nodularia</taxon>
    </lineage>
</organism>
<dbReference type="EC" id="3.1.1.61" evidence="2"/>
<dbReference type="PROSITE" id="PS50122">
    <property type="entry name" value="CHEB"/>
    <property type="match status" value="1"/>
</dbReference>
<dbReference type="GeneID" id="78019576"/>
<evidence type="ECO:0000313" key="6">
    <source>
        <dbReference type="EMBL" id="AVZ31546.1"/>
    </source>
</evidence>
<feature type="active site" evidence="4">
    <location>
        <position position="28"/>
    </location>
</feature>
<dbReference type="RefSeq" id="WP_006197166.1">
    <property type="nucleotide sequence ID" value="NZ_CAWNZE010000001.1"/>
</dbReference>
<dbReference type="GO" id="GO:0005737">
    <property type="term" value="C:cytoplasm"/>
    <property type="evidence" value="ECO:0007669"/>
    <property type="project" value="InterPro"/>
</dbReference>
<feature type="domain" description="CheB-type methylesterase" evidence="5">
    <location>
        <begin position="16"/>
        <end position="205"/>
    </location>
</feature>
<sequence length="205" mass="21726">MIQRLEDAQNYPPRFANASFDIVAIASSAGGLTALTKLLSTLPKDFSAAIAVVQHLAPQYPSVMPEILARHTALEVKHAEEGDCLTPGTVYIAPPDYHLLVNSNGTLSLSQSKRIHFVRPSADVLFASVAACYKDRAIAIVLTGMGRDGATGVEAIHKMGGTVISQDTNSSEFSGMPNATINTGDVDFILPLDEISTTLVTLVMG</sequence>
<dbReference type="EMBL" id="CP020114">
    <property type="protein sequence ID" value="AVZ31546.1"/>
    <property type="molecule type" value="Genomic_DNA"/>
</dbReference>
<dbReference type="InterPro" id="IPR000673">
    <property type="entry name" value="Sig_transdc_resp-reg_Me-estase"/>
</dbReference>
<name>A0A2S0Q5B9_NODSP</name>
<evidence type="ECO:0000256" key="1">
    <source>
        <dbReference type="ARBA" id="ARBA00022801"/>
    </source>
</evidence>
<keyword evidence="4" id="KW-0145">Chemotaxis</keyword>
<reference evidence="6 7" key="1">
    <citation type="submission" date="2017-03" db="EMBL/GenBank/DDBJ databases">
        <title>Comparative genomics of the toxic Baltic Sea cyanobacteria Nodularia spumigena UHCC 0039 and its response on varying salinity.</title>
        <authorList>
            <person name="Teikari J.E."/>
        </authorList>
    </citation>
    <scope>NUCLEOTIDE SEQUENCE [LARGE SCALE GENOMIC DNA]</scope>
    <source>
        <strain evidence="6 7">UHCC 0039</strain>
    </source>
</reference>
<proteinExistence type="predicted"/>
<dbReference type="GO" id="GO:0000156">
    <property type="term" value="F:phosphorelay response regulator activity"/>
    <property type="evidence" value="ECO:0007669"/>
    <property type="project" value="InterPro"/>
</dbReference>
<dbReference type="SUPFAM" id="SSF52738">
    <property type="entry name" value="Methylesterase CheB, C-terminal domain"/>
    <property type="match status" value="1"/>
</dbReference>
<dbReference type="InterPro" id="IPR035909">
    <property type="entry name" value="CheB_C"/>
</dbReference>
<evidence type="ECO:0000256" key="2">
    <source>
        <dbReference type="ARBA" id="ARBA00039140"/>
    </source>
</evidence>
<dbReference type="Gene3D" id="3.40.50.180">
    <property type="entry name" value="Methylesterase CheB, C-terminal domain"/>
    <property type="match status" value="1"/>
</dbReference>
<keyword evidence="1 4" id="KW-0378">Hydrolase</keyword>
<evidence type="ECO:0000256" key="3">
    <source>
        <dbReference type="ARBA" id="ARBA00048267"/>
    </source>
</evidence>
<dbReference type="AlphaFoldDB" id="A0A2S0Q5B9"/>
<dbReference type="PANTHER" id="PTHR42872">
    <property type="entry name" value="PROTEIN-GLUTAMATE METHYLESTERASE/PROTEIN-GLUTAMINE GLUTAMINASE"/>
    <property type="match status" value="1"/>
</dbReference>
<dbReference type="GO" id="GO:0008984">
    <property type="term" value="F:protein-glutamate methylesterase activity"/>
    <property type="evidence" value="ECO:0007669"/>
    <property type="project" value="UniProtKB-EC"/>
</dbReference>
<feature type="active site" evidence="4">
    <location>
        <position position="55"/>
    </location>
</feature>